<dbReference type="SUPFAM" id="SSF51905">
    <property type="entry name" value="FAD/NAD(P)-binding domain"/>
    <property type="match status" value="1"/>
</dbReference>
<sequence length="397" mass="44489">MSDIQQNYEVIVVGGGMIGAATALGLAQCGWSVALLEPQSPLPFDRQSAPDLRVSAIGCSAVGLLKQLGVWAEVQKMRCTPYRRLETWELSGCEVVFDAAALALPELGFMVENRLLQLALWQQMILCSNLTLLCPAQLQNMQRIDDHWQLTLSDQQQLQTPLVVGADGSHSLVRRLSGIGTCGWQYRQSCLLITVKTEAPQQEVTWQQFFPSGPRAFLPLSDHWASLVWYDAPQRIRQLQAMPLEQLNREITAAFPPRLGRVKAIATGSFPLLRHHAQNYVKSGLALLGDAAHTINPLAGQGVNLGYRDVDALIDVLNHARDLAQKWHSEKVLLRYQRKRRTDNLIMQNGIDCFYATFSHSLLPVKIMRNMALMAAQRSGKLKEYALRYALGLFEYR</sequence>
<evidence type="ECO:0000256" key="10">
    <source>
        <dbReference type="ARBA" id="ARBA00023033"/>
    </source>
</evidence>
<dbReference type="PANTHER" id="PTHR43876:SF10">
    <property type="entry name" value="3-DEMETHOXYUBIQUINOL 3-HYDROXYLASE"/>
    <property type="match status" value="1"/>
</dbReference>
<dbReference type="RefSeq" id="WP_176488187.1">
    <property type="nucleotide sequence ID" value="NZ_BLXO01000004.1"/>
</dbReference>
<feature type="domain" description="FAD-binding" evidence="12">
    <location>
        <begin position="8"/>
        <end position="341"/>
    </location>
</feature>
<dbReference type="AlphaFoldDB" id="A0A6L2ZQ83"/>
<comment type="pathway">
    <text evidence="3">Cofactor biosynthesis; ubiquinone biosynthesis.</text>
</comment>
<evidence type="ECO:0000256" key="3">
    <source>
        <dbReference type="ARBA" id="ARBA00004749"/>
    </source>
</evidence>
<dbReference type="UniPathway" id="UPA00232"/>
<dbReference type="Proteomes" id="UP000504714">
    <property type="component" value="Unassembled WGS sequence"/>
</dbReference>
<evidence type="ECO:0000256" key="2">
    <source>
        <dbReference type="ARBA" id="ARBA00004496"/>
    </source>
</evidence>
<dbReference type="FunFam" id="3.50.50.60:FF:000048">
    <property type="entry name" value="2-octaprenyl-3-methyl-6-methoxy-1,4-benzoquinol hydroxylase"/>
    <property type="match status" value="1"/>
</dbReference>
<organism evidence="13 14">
    <name type="scientific">Candidatus Regiella insecticola</name>
    <dbReference type="NCBI Taxonomy" id="138073"/>
    <lineage>
        <taxon>Bacteria</taxon>
        <taxon>Pseudomonadati</taxon>
        <taxon>Pseudomonadota</taxon>
        <taxon>Gammaproteobacteria</taxon>
        <taxon>Enterobacterales</taxon>
        <taxon>Enterobacteriaceae</taxon>
        <taxon>aphid secondary symbionts</taxon>
        <taxon>Candidatus Regiella</taxon>
    </lineage>
</organism>
<dbReference type="NCBIfam" id="NF005951">
    <property type="entry name" value="PRK08020.1"/>
    <property type="match status" value="1"/>
</dbReference>
<evidence type="ECO:0000313" key="13">
    <source>
        <dbReference type="EMBL" id="GFN46554.1"/>
    </source>
</evidence>
<evidence type="ECO:0000256" key="1">
    <source>
        <dbReference type="ARBA" id="ARBA00001974"/>
    </source>
</evidence>
<dbReference type="InterPro" id="IPR051205">
    <property type="entry name" value="UbiH/COQ6_monooxygenase"/>
</dbReference>
<dbReference type="GO" id="GO:0110142">
    <property type="term" value="C:ubiquinone biosynthesis complex"/>
    <property type="evidence" value="ECO:0007669"/>
    <property type="project" value="UniProtKB-ARBA"/>
</dbReference>
<keyword evidence="8" id="KW-0274">FAD</keyword>
<dbReference type="GO" id="GO:0071949">
    <property type="term" value="F:FAD binding"/>
    <property type="evidence" value="ECO:0007669"/>
    <property type="project" value="InterPro"/>
</dbReference>
<gene>
    <name evidence="13" type="primary">ubiF</name>
    <name evidence="13" type="ORF">RINTU1_22400</name>
</gene>
<evidence type="ECO:0000259" key="12">
    <source>
        <dbReference type="Pfam" id="PF01494"/>
    </source>
</evidence>
<evidence type="ECO:0000256" key="11">
    <source>
        <dbReference type="ARBA" id="ARBA00065734"/>
    </source>
</evidence>
<proteinExistence type="inferred from homology"/>
<evidence type="ECO:0000256" key="7">
    <source>
        <dbReference type="ARBA" id="ARBA00022688"/>
    </source>
</evidence>
<comment type="subcellular location">
    <subcellularLocation>
        <location evidence="2">Cytoplasm</location>
    </subcellularLocation>
</comment>
<evidence type="ECO:0000256" key="5">
    <source>
        <dbReference type="ARBA" id="ARBA00022490"/>
    </source>
</evidence>
<comment type="cofactor">
    <cofactor evidence="1">
        <name>FAD</name>
        <dbReference type="ChEBI" id="CHEBI:57692"/>
    </cofactor>
</comment>
<dbReference type="EMBL" id="BLXO01000004">
    <property type="protein sequence ID" value="GFN46554.1"/>
    <property type="molecule type" value="Genomic_DNA"/>
</dbReference>
<keyword evidence="6" id="KW-0285">Flavoprotein</keyword>
<evidence type="ECO:0000256" key="4">
    <source>
        <dbReference type="ARBA" id="ARBA00005349"/>
    </source>
</evidence>
<dbReference type="GO" id="GO:0005737">
    <property type="term" value="C:cytoplasm"/>
    <property type="evidence" value="ECO:0007669"/>
    <property type="project" value="UniProtKB-SubCell"/>
</dbReference>
<dbReference type="InterPro" id="IPR002938">
    <property type="entry name" value="FAD-bd"/>
</dbReference>
<dbReference type="InterPro" id="IPR036188">
    <property type="entry name" value="FAD/NAD-bd_sf"/>
</dbReference>
<evidence type="ECO:0000256" key="6">
    <source>
        <dbReference type="ARBA" id="ARBA00022630"/>
    </source>
</evidence>
<keyword evidence="10" id="KW-0503">Monooxygenase</keyword>
<evidence type="ECO:0000256" key="8">
    <source>
        <dbReference type="ARBA" id="ARBA00022827"/>
    </source>
</evidence>
<dbReference type="Pfam" id="PF01494">
    <property type="entry name" value="FAD_binding_3"/>
    <property type="match status" value="1"/>
</dbReference>
<protein>
    <submittedName>
        <fullName evidence="13">2-octaprenyl-3-methyl-6-methoxy-1,4-benzoquino l hydroxylase</fullName>
    </submittedName>
</protein>
<reference evidence="13 14" key="1">
    <citation type="submission" date="2020-06" db="EMBL/GenBank/DDBJ databases">
        <title>The genome sequence of Candidatus Regiella insecticola strain Tut.</title>
        <authorList>
            <person name="Nikoh N."/>
            <person name="Tsuchida T."/>
            <person name="Koga R."/>
            <person name="Oshima K."/>
            <person name="Hattori M."/>
            <person name="Fukatsu T."/>
        </authorList>
    </citation>
    <scope>NUCLEOTIDE SEQUENCE [LARGE SCALE GENOMIC DNA]</scope>
    <source>
        <strain evidence="13 14">Tut</strain>
    </source>
</reference>
<name>A0A6L2ZQ83_9ENTR</name>
<dbReference type="InterPro" id="IPR010971">
    <property type="entry name" value="UbiH/COQ6"/>
</dbReference>
<dbReference type="FunFam" id="3.50.50.60:FF:000021">
    <property type="entry name" value="Ubiquinone biosynthesis monooxygenase COQ6"/>
    <property type="match status" value="1"/>
</dbReference>
<keyword evidence="9" id="KW-0560">Oxidoreductase</keyword>
<keyword evidence="5" id="KW-0963">Cytoplasm</keyword>
<dbReference type="GO" id="GO:0008682">
    <property type="term" value="F:3-demethoxyubiquinol 3-hydroxylase activity"/>
    <property type="evidence" value="ECO:0007669"/>
    <property type="project" value="TreeGrafter"/>
</dbReference>
<accession>A0A6L2ZQ83</accession>
<dbReference type="PANTHER" id="PTHR43876">
    <property type="entry name" value="UBIQUINONE BIOSYNTHESIS MONOOXYGENASE COQ6, MITOCHONDRIAL"/>
    <property type="match status" value="1"/>
</dbReference>
<dbReference type="Gene3D" id="3.50.50.60">
    <property type="entry name" value="FAD/NAD(P)-binding domain"/>
    <property type="match status" value="2"/>
</dbReference>
<dbReference type="GO" id="GO:0006744">
    <property type="term" value="P:ubiquinone biosynthetic process"/>
    <property type="evidence" value="ECO:0007669"/>
    <property type="project" value="UniProtKB-UniPathway"/>
</dbReference>
<evidence type="ECO:0000256" key="9">
    <source>
        <dbReference type="ARBA" id="ARBA00023002"/>
    </source>
</evidence>
<dbReference type="PRINTS" id="PR00420">
    <property type="entry name" value="RNGMNOXGNASE"/>
</dbReference>
<keyword evidence="7" id="KW-0831">Ubiquinone biosynthesis</keyword>
<comment type="caution">
    <text evidence="13">The sequence shown here is derived from an EMBL/GenBank/DDBJ whole genome shotgun (WGS) entry which is preliminary data.</text>
</comment>
<evidence type="ECO:0000313" key="14">
    <source>
        <dbReference type="Proteomes" id="UP000504714"/>
    </source>
</evidence>
<comment type="subunit">
    <text evidence="11">Component of the Ubi complex metabolon, which regroups five ubiquinone biosynthesis proteins (UbiE, UbiF, UbiG, UbiH and UbiI) and two accessory factors (UbiK and the lipid-binding protein UbiJ).</text>
</comment>
<comment type="similarity">
    <text evidence="4">Belongs to the UbiH/COQ6 family.</text>
</comment>
<dbReference type="NCBIfam" id="TIGR01988">
    <property type="entry name" value="Ubi-OHases"/>
    <property type="match status" value="1"/>
</dbReference>